<evidence type="ECO:0000313" key="1">
    <source>
        <dbReference type="EMBL" id="GAA2116697.1"/>
    </source>
</evidence>
<evidence type="ECO:0000313" key="2">
    <source>
        <dbReference type="Proteomes" id="UP001500443"/>
    </source>
</evidence>
<dbReference type="Proteomes" id="UP001500443">
    <property type="component" value="Unassembled WGS sequence"/>
</dbReference>
<accession>A0ABN2XTL7</accession>
<organism evidence="1 2">
    <name type="scientific">Streptomyces synnematoformans</name>
    <dbReference type="NCBI Taxonomy" id="415721"/>
    <lineage>
        <taxon>Bacteria</taxon>
        <taxon>Bacillati</taxon>
        <taxon>Actinomycetota</taxon>
        <taxon>Actinomycetes</taxon>
        <taxon>Kitasatosporales</taxon>
        <taxon>Streptomycetaceae</taxon>
        <taxon>Streptomyces</taxon>
    </lineage>
</organism>
<dbReference type="EMBL" id="BAAAPF010000033">
    <property type="protein sequence ID" value="GAA2116697.1"/>
    <property type="molecule type" value="Genomic_DNA"/>
</dbReference>
<gene>
    <name evidence="1" type="ORF">GCM10009802_17300</name>
</gene>
<name>A0ABN2XTL7_9ACTN</name>
<reference evidence="1 2" key="1">
    <citation type="journal article" date="2019" name="Int. J. Syst. Evol. Microbiol.">
        <title>The Global Catalogue of Microorganisms (GCM) 10K type strain sequencing project: providing services to taxonomists for standard genome sequencing and annotation.</title>
        <authorList>
            <consortium name="The Broad Institute Genomics Platform"/>
            <consortium name="The Broad Institute Genome Sequencing Center for Infectious Disease"/>
            <person name="Wu L."/>
            <person name="Ma J."/>
        </authorList>
    </citation>
    <scope>NUCLEOTIDE SEQUENCE [LARGE SCALE GENOMIC DNA]</scope>
    <source>
        <strain evidence="1 2">JCM 15481</strain>
    </source>
</reference>
<comment type="caution">
    <text evidence="1">The sequence shown here is derived from an EMBL/GenBank/DDBJ whole genome shotgun (WGS) entry which is preliminary data.</text>
</comment>
<sequence>MTTADGKIREATAAHAELSAALRKAGVSFPAMDVKPQGVKDGKPSYGMVELGTVSPPVAKWLAHLIARGAET</sequence>
<keyword evidence="2" id="KW-1185">Reference proteome</keyword>
<protein>
    <submittedName>
        <fullName evidence="1">Uncharacterized protein</fullName>
    </submittedName>
</protein>
<dbReference type="RefSeq" id="WP_344289215.1">
    <property type="nucleotide sequence ID" value="NZ_BAAAPF010000033.1"/>
</dbReference>
<proteinExistence type="predicted"/>